<evidence type="ECO:0000313" key="2">
    <source>
        <dbReference type="EMBL" id="UZX26227.1"/>
    </source>
</evidence>
<dbReference type="GeneID" id="95605486"/>
<feature type="transmembrane region" description="Helical" evidence="1">
    <location>
        <begin position="56"/>
        <end position="75"/>
    </location>
</feature>
<name>A0ABY6R9E5_9ACTN</name>
<dbReference type="RefSeq" id="WP_229885393.1">
    <property type="nucleotide sequence ID" value="NZ_BMUH01000009.1"/>
</dbReference>
<organism evidence="2 3">
    <name type="scientific">Streptomyces tanashiensis</name>
    <dbReference type="NCBI Taxonomy" id="67367"/>
    <lineage>
        <taxon>Bacteria</taxon>
        <taxon>Bacillati</taxon>
        <taxon>Actinomycetota</taxon>
        <taxon>Actinomycetes</taxon>
        <taxon>Kitasatosporales</taxon>
        <taxon>Streptomycetaceae</taxon>
        <taxon>Streptomyces</taxon>
    </lineage>
</organism>
<feature type="transmembrane region" description="Helical" evidence="1">
    <location>
        <begin position="32"/>
        <end position="49"/>
    </location>
</feature>
<dbReference type="Proteomes" id="UP001164506">
    <property type="component" value="Chromosome"/>
</dbReference>
<evidence type="ECO:0000313" key="3">
    <source>
        <dbReference type="Proteomes" id="UP001164506"/>
    </source>
</evidence>
<keyword evidence="1" id="KW-0812">Transmembrane</keyword>
<sequence length="117" mass="12368">MSWSEAALVSAACWTISGLGYGVFAALDEPQLSPAPLIGLGLAQWFFAYHRCWRAAVAAFLAGFVVLFGLVDVLRPDLGRYVADALATGAASTVALTVFTLVDRASGRRHGAAARPW</sequence>
<evidence type="ECO:0008006" key="4">
    <source>
        <dbReference type="Google" id="ProtNLM"/>
    </source>
</evidence>
<keyword evidence="1" id="KW-0472">Membrane</keyword>
<keyword evidence="1" id="KW-1133">Transmembrane helix</keyword>
<reference evidence="2" key="1">
    <citation type="submission" date="2021-09" db="EMBL/GenBank/DDBJ databases">
        <title>Complete genome sequence and metabolic characterization of Streptomyces tanashiensis DSM 731 the producer of antibacterial Kalafungin and diverse secondary metabolites.</title>
        <authorList>
            <person name="Abbasi M.N."/>
            <person name="Anwar M.N."/>
            <person name="Alam K."/>
            <person name="Shoaib M."/>
            <person name="Lin Z."/>
            <person name="Hayat M."/>
            <person name="Ali M.I."/>
            <person name="Malik H.M.T."/>
            <person name="Ahmed I."/>
            <person name="Li A."/>
            <person name="Hailong Wang H."/>
            <person name="Zhang Y."/>
        </authorList>
    </citation>
    <scope>NUCLEOTIDE SEQUENCE</scope>
    <source>
        <strain evidence="2">Kala</strain>
    </source>
</reference>
<keyword evidence="3" id="KW-1185">Reference proteome</keyword>
<protein>
    <recommendedName>
        <fullName evidence="4">Integral membrane protein</fullName>
    </recommendedName>
</protein>
<feature type="transmembrane region" description="Helical" evidence="1">
    <location>
        <begin position="81"/>
        <end position="102"/>
    </location>
</feature>
<dbReference type="EMBL" id="CP084204">
    <property type="protein sequence ID" value="UZX26227.1"/>
    <property type="molecule type" value="Genomic_DNA"/>
</dbReference>
<accession>A0ABY6R9E5</accession>
<proteinExistence type="predicted"/>
<evidence type="ECO:0000256" key="1">
    <source>
        <dbReference type="SAM" id="Phobius"/>
    </source>
</evidence>
<gene>
    <name evidence="2" type="ORF">LDH80_38655</name>
</gene>